<feature type="transmembrane region" description="Helical" evidence="1">
    <location>
        <begin position="120"/>
        <end position="142"/>
    </location>
</feature>
<keyword evidence="1" id="KW-1133">Transmembrane helix</keyword>
<proteinExistence type="predicted"/>
<keyword evidence="1" id="KW-0812">Transmembrane</keyword>
<feature type="transmembrane region" description="Helical" evidence="1">
    <location>
        <begin position="91"/>
        <end position="114"/>
    </location>
</feature>
<dbReference type="InterPro" id="IPR046291">
    <property type="entry name" value="DUF6328"/>
</dbReference>
<dbReference type="Proteomes" id="UP001326110">
    <property type="component" value="Chromosome"/>
</dbReference>
<name>A0ABZ0Y4S4_9BURK</name>
<dbReference type="GeneID" id="43162481"/>
<keyword evidence="3" id="KW-1185">Reference proteome</keyword>
<evidence type="ECO:0000313" key="2">
    <source>
        <dbReference type="EMBL" id="WQH06604.1"/>
    </source>
</evidence>
<dbReference type="EMBL" id="CP140152">
    <property type="protein sequence ID" value="WQH06604.1"/>
    <property type="molecule type" value="Genomic_DNA"/>
</dbReference>
<sequence>MERNSLKDQLRNVLEEARMVLPGIQALFGFQTVAVFNQAFSELPSATQAVHLVALLSVVSAIALVMMPAAWHRIVEPHRVSTTTVSLASRLICAALLPLAVGLALDIYVVVFAVTRSTAVAVSVAVTTATVLIGLWFAIPFLRRSFDHDGQPS</sequence>
<dbReference type="RefSeq" id="WP_026637062.1">
    <property type="nucleotide sequence ID" value="NZ_CP140152.1"/>
</dbReference>
<feature type="transmembrane region" description="Helical" evidence="1">
    <location>
        <begin position="52"/>
        <end position="71"/>
    </location>
</feature>
<evidence type="ECO:0000313" key="3">
    <source>
        <dbReference type="Proteomes" id="UP001326110"/>
    </source>
</evidence>
<keyword evidence="1" id="KW-0472">Membrane</keyword>
<protein>
    <submittedName>
        <fullName evidence="2">DUF6328 family protein</fullName>
    </submittedName>
</protein>
<evidence type="ECO:0000256" key="1">
    <source>
        <dbReference type="SAM" id="Phobius"/>
    </source>
</evidence>
<reference evidence="2 3" key="1">
    <citation type="submission" date="2023-11" db="EMBL/GenBank/DDBJ databases">
        <title>MicrobeMod: A computational toolkit for identifying prokaryotic methylation and restriction-modification with nanopore sequencing.</title>
        <authorList>
            <person name="Crits-Christoph A."/>
            <person name="Kang S.C."/>
            <person name="Lee H."/>
            <person name="Ostrov N."/>
        </authorList>
    </citation>
    <scope>NUCLEOTIDE SEQUENCE [LARGE SCALE GENOMIC DNA]</scope>
    <source>
        <strain evidence="2 3">ATCC 25935</strain>
    </source>
</reference>
<accession>A0ABZ0Y4S4</accession>
<organism evidence="2 3">
    <name type="scientific">Duganella zoogloeoides</name>
    <dbReference type="NCBI Taxonomy" id="75659"/>
    <lineage>
        <taxon>Bacteria</taxon>
        <taxon>Pseudomonadati</taxon>
        <taxon>Pseudomonadota</taxon>
        <taxon>Betaproteobacteria</taxon>
        <taxon>Burkholderiales</taxon>
        <taxon>Oxalobacteraceae</taxon>
        <taxon>Telluria group</taxon>
        <taxon>Duganella</taxon>
    </lineage>
</organism>
<gene>
    <name evidence="2" type="ORF">SR858_09860</name>
</gene>
<dbReference type="Pfam" id="PF19853">
    <property type="entry name" value="DUF6328"/>
    <property type="match status" value="1"/>
</dbReference>